<feature type="compositionally biased region" description="Basic and acidic residues" evidence="10">
    <location>
        <begin position="299"/>
        <end position="308"/>
    </location>
</feature>
<dbReference type="Proteomes" id="UP000253664">
    <property type="component" value="Unassembled WGS sequence"/>
</dbReference>
<name>A0A367LFG9_9HYPO</name>
<feature type="transmembrane region" description="Helical" evidence="11">
    <location>
        <begin position="228"/>
        <end position="248"/>
    </location>
</feature>
<feature type="transmembrane region" description="Helical" evidence="11">
    <location>
        <begin position="154"/>
        <end position="175"/>
    </location>
</feature>
<accession>A0A367LFG9</accession>
<dbReference type="STRING" id="1330021.A0A367LFG9"/>
<evidence type="ECO:0000313" key="13">
    <source>
        <dbReference type="Proteomes" id="UP000253664"/>
    </source>
</evidence>
<dbReference type="InterPro" id="IPR023271">
    <property type="entry name" value="Aquaporin-like"/>
</dbReference>
<evidence type="ECO:0000256" key="9">
    <source>
        <dbReference type="RuleBase" id="RU000477"/>
    </source>
</evidence>
<keyword evidence="5" id="KW-0677">Repeat</keyword>
<feature type="transmembrane region" description="Helical" evidence="11">
    <location>
        <begin position="182"/>
        <end position="201"/>
    </location>
</feature>
<dbReference type="AlphaFoldDB" id="A0A367LFG9"/>
<feature type="transmembrane region" description="Helical" evidence="11">
    <location>
        <begin position="96"/>
        <end position="117"/>
    </location>
</feature>
<dbReference type="PANTHER" id="PTHR19139">
    <property type="entry name" value="AQUAPORIN TRANSPORTER"/>
    <property type="match status" value="1"/>
</dbReference>
<organism evidence="12 13">
    <name type="scientific">Ophiocordyceps polyrhachis-furcata BCC 54312</name>
    <dbReference type="NCBI Taxonomy" id="1330021"/>
    <lineage>
        <taxon>Eukaryota</taxon>
        <taxon>Fungi</taxon>
        <taxon>Dikarya</taxon>
        <taxon>Ascomycota</taxon>
        <taxon>Pezizomycotina</taxon>
        <taxon>Sordariomycetes</taxon>
        <taxon>Hypocreomycetidae</taxon>
        <taxon>Hypocreales</taxon>
        <taxon>Ophiocordycipitaceae</taxon>
        <taxon>Ophiocordyceps</taxon>
    </lineage>
</organism>
<reference evidence="12 13" key="1">
    <citation type="journal article" date="2015" name="BMC Genomics">
        <title>Insights from the genome of Ophiocordyceps polyrhachis-furcata to pathogenicity and host specificity in insect fungi.</title>
        <authorList>
            <person name="Wichadakul D."/>
            <person name="Kobmoo N."/>
            <person name="Ingsriswang S."/>
            <person name="Tangphatsornruang S."/>
            <person name="Chantasingh D."/>
            <person name="Luangsa-ard J.J."/>
            <person name="Eurwilaichitr L."/>
        </authorList>
    </citation>
    <scope>NUCLEOTIDE SEQUENCE [LARGE SCALE GENOMIC DNA]</scope>
    <source>
        <strain evidence="12 13">BCC 54312</strain>
    </source>
</reference>
<dbReference type="GO" id="GO:0015250">
    <property type="term" value="F:water channel activity"/>
    <property type="evidence" value="ECO:0007669"/>
    <property type="project" value="TreeGrafter"/>
</dbReference>
<dbReference type="OrthoDB" id="3222at2759"/>
<feature type="transmembrane region" description="Helical" evidence="11">
    <location>
        <begin position="28"/>
        <end position="49"/>
    </location>
</feature>
<evidence type="ECO:0000256" key="1">
    <source>
        <dbReference type="ARBA" id="ARBA00004141"/>
    </source>
</evidence>
<dbReference type="SUPFAM" id="SSF81338">
    <property type="entry name" value="Aquaporin-like"/>
    <property type="match status" value="1"/>
</dbReference>
<keyword evidence="3 9" id="KW-0813">Transport</keyword>
<keyword evidence="13" id="KW-1185">Reference proteome</keyword>
<dbReference type="InterPro" id="IPR034294">
    <property type="entry name" value="Aquaporin_transptr"/>
</dbReference>
<dbReference type="PANTHER" id="PTHR19139:SF199">
    <property type="entry name" value="MIP17260P"/>
    <property type="match status" value="1"/>
</dbReference>
<comment type="subcellular location">
    <subcellularLocation>
        <location evidence="1">Membrane</location>
        <topology evidence="1">Multi-pass membrane protein</topology>
    </subcellularLocation>
</comment>
<evidence type="ECO:0000256" key="11">
    <source>
        <dbReference type="SAM" id="Phobius"/>
    </source>
</evidence>
<evidence type="ECO:0000256" key="3">
    <source>
        <dbReference type="ARBA" id="ARBA00022448"/>
    </source>
</evidence>
<dbReference type="Pfam" id="PF00230">
    <property type="entry name" value="MIP"/>
    <property type="match status" value="1"/>
</dbReference>
<keyword evidence="4 9" id="KW-0812">Transmembrane</keyword>
<gene>
    <name evidence="12" type="ORF">L249_0156</name>
</gene>
<evidence type="ECO:0000256" key="8">
    <source>
        <dbReference type="ARBA" id="ARBA00034651"/>
    </source>
</evidence>
<proteinExistence type="inferred from homology"/>
<feature type="transmembrane region" description="Helical" evidence="11">
    <location>
        <begin position="124"/>
        <end position="148"/>
    </location>
</feature>
<keyword evidence="6 11" id="KW-1133">Transmembrane helix</keyword>
<comment type="similarity">
    <text evidence="2 9">Belongs to the MIP/aquaporin (TC 1.A.8) family.</text>
</comment>
<evidence type="ECO:0000256" key="5">
    <source>
        <dbReference type="ARBA" id="ARBA00022737"/>
    </source>
</evidence>
<sequence>MAAGSGFDAKGREKGTYYYIPSAARNNLIIVLGEFCGTFMFLLLAFLGATTALLTNSPDPESPRPNNPSTLFYVAASFGVSLAVNVWVFYRVSGGMFNPAVTLGLVLVGAVSPLRGIMVLPAQLAASIAAAALTFALLPGSLLVNSALAPQTSVIQGLFLEMLLTSQLVITVYFLAVEKHRATFLAPVGIGASVFIGHLAGANFSGSSLNPARTFGPAVFAGFPPYSWIYWLGPFLGAFLAFGVYMLLKWMDYKTANPGQDADDIERAVPGQMQPLMTGSRPVYSSDGVIKISSEHDGKTADFRRDMPGSRGFNIQPPGAGSPYLNVRFSWNKDQGSSFV</sequence>
<dbReference type="EMBL" id="LKCN02000007">
    <property type="protein sequence ID" value="RCI13174.1"/>
    <property type="molecule type" value="Genomic_DNA"/>
</dbReference>
<comment type="caution">
    <text evidence="12">The sequence shown here is derived from an EMBL/GenBank/DDBJ whole genome shotgun (WGS) entry which is preliminary data.</text>
</comment>
<dbReference type="InterPro" id="IPR000425">
    <property type="entry name" value="MIP"/>
</dbReference>
<protein>
    <recommendedName>
        <fullName evidence="14">Aquaporin</fullName>
    </recommendedName>
</protein>
<dbReference type="FunFam" id="1.20.1080.10:FF:000014">
    <property type="entry name" value="Aquaporin 1"/>
    <property type="match status" value="1"/>
</dbReference>
<dbReference type="GO" id="GO:0005886">
    <property type="term" value="C:plasma membrane"/>
    <property type="evidence" value="ECO:0007669"/>
    <property type="project" value="TreeGrafter"/>
</dbReference>
<keyword evidence="7 11" id="KW-0472">Membrane</keyword>
<comment type="catalytic activity">
    <reaction evidence="8">
        <text>H2O(in) = H2O(out)</text>
        <dbReference type="Rhea" id="RHEA:29667"/>
        <dbReference type="ChEBI" id="CHEBI:15377"/>
    </reaction>
</comment>
<evidence type="ECO:0000313" key="12">
    <source>
        <dbReference type="EMBL" id="RCI13174.1"/>
    </source>
</evidence>
<evidence type="ECO:0000256" key="10">
    <source>
        <dbReference type="SAM" id="MobiDB-lite"/>
    </source>
</evidence>
<feature type="region of interest" description="Disordered" evidence="10">
    <location>
        <begin position="299"/>
        <end position="319"/>
    </location>
</feature>
<evidence type="ECO:0000256" key="2">
    <source>
        <dbReference type="ARBA" id="ARBA00006175"/>
    </source>
</evidence>
<dbReference type="Gene3D" id="1.20.1080.10">
    <property type="entry name" value="Glycerol uptake facilitator protein"/>
    <property type="match status" value="1"/>
</dbReference>
<evidence type="ECO:0000256" key="7">
    <source>
        <dbReference type="ARBA" id="ARBA00023136"/>
    </source>
</evidence>
<evidence type="ECO:0000256" key="6">
    <source>
        <dbReference type="ARBA" id="ARBA00022989"/>
    </source>
</evidence>
<evidence type="ECO:0000256" key="4">
    <source>
        <dbReference type="ARBA" id="ARBA00022692"/>
    </source>
</evidence>
<dbReference type="PRINTS" id="PR00783">
    <property type="entry name" value="MINTRINSICP"/>
</dbReference>
<evidence type="ECO:0008006" key="14">
    <source>
        <dbReference type="Google" id="ProtNLM"/>
    </source>
</evidence>